<sequence>MSPQSKPIPRPQGRDTLGWRKVFACFGPSTNTIVEPEFAAMRPAGVTNQYRDIYIENAKALSNESFMAGMDVLQAAVDAAIRSAMTAEPDYYVMGVSAVSFIGGAKACHAQLKHLRELAGKDFSVGPISCVEAMKAYGGIRRIAVISPYYPVANQHVKNFFSDYGVETVRDLPLQCTSWTNISRVTEPQIAAALKQLDGDDIDAIVQVGTNLSMARMAPFAEHFLDKPVIAINTATYWHALRTNGIMDGVEGFGPLLQHLDLKRD</sequence>
<dbReference type="EMBL" id="JAJTWU010000001">
    <property type="protein sequence ID" value="MCE4552860.1"/>
    <property type="molecule type" value="Genomic_DNA"/>
</dbReference>
<dbReference type="PANTHER" id="PTHR40267">
    <property type="entry name" value="BLR3294 PROTEIN"/>
    <property type="match status" value="1"/>
</dbReference>
<protein>
    <recommendedName>
        <fullName evidence="3">Arylmalonate decarboxylase</fullName>
    </recommendedName>
</protein>
<dbReference type="Gene3D" id="3.40.50.12500">
    <property type="match status" value="1"/>
</dbReference>
<dbReference type="InterPro" id="IPR026286">
    <property type="entry name" value="MaiA/AMDase"/>
</dbReference>
<name>A0ABS8XMA4_9BURK</name>
<reference evidence="1 2" key="1">
    <citation type="submission" date="2021-12" db="EMBL/GenBank/DDBJ databases">
        <title>Genome seq of P8.</title>
        <authorList>
            <person name="Seo T."/>
        </authorList>
    </citation>
    <scope>NUCLEOTIDE SEQUENCE [LARGE SCALE GENOMIC DNA]</scope>
    <source>
        <strain evidence="1 2">P8</strain>
    </source>
</reference>
<gene>
    <name evidence="1" type="ORF">LXT13_00165</name>
</gene>
<evidence type="ECO:0000313" key="2">
    <source>
        <dbReference type="Proteomes" id="UP001200741"/>
    </source>
</evidence>
<keyword evidence="2" id="KW-1185">Reference proteome</keyword>
<dbReference type="PANTHER" id="PTHR40267:SF1">
    <property type="entry name" value="BLR3294 PROTEIN"/>
    <property type="match status" value="1"/>
</dbReference>
<dbReference type="Pfam" id="PF17645">
    <property type="entry name" value="Amdase"/>
    <property type="match status" value="1"/>
</dbReference>
<proteinExistence type="predicted"/>
<evidence type="ECO:0000313" key="1">
    <source>
        <dbReference type="EMBL" id="MCE4552860.1"/>
    </source>
</evidence>
<dbReference type="RefSeq" id="WP_233369577.1">
    <property type="nucleotide sequence ID" value="NZ_JAJTWU010000001.1"/>
</dbReference>
<dbReference type="Proteomes" id="UP001200741">
    <property type="component" value="Unassembled WGS sequence"/>
</dbReference>
<evidence type="ECO:0008006" key="3">
    <source>
        <dbReference type="Google" id="ProtNLM"/>
    </source>
</evidence>
<comment type="caution">
    <text evidence="1">The sequence shown here is derived from an EMBL/GenBank/DDBJ whole genome shotgun (WGS) entry which is preliminary data.</text>
</comment>
<dbReference type="PIRSF" id="PIRSF015736">
    <property type="entry name" value="MI"/>
    <property type="match status" value="1"/>
</dbReference>
<organism evidence="1 2">
    <name type="scientific">Pelomonas cellulosilytica</name>
    <dbReference type="NCBI Taxonomy" id="2906762"/>
    <lineage>
        <taxon>Bacteria</taxon>
        <taxon>Pseudomonadati</taxon>
        <taxon>Pseudomonadota</taxon>
        <taxon>Betaproteobacteria</taxon>
        <taxon>Burkholderiales</taxon>
        <taxon>Sphaerotilaceae</taxon>
        <taxon>Roseateles</taxon>
    </lineage>
</organism>
<dbReference type="InterPro" id="IPR053714">
    <property type="entry name" value="Iso_Racemase_Enz_sf"/>
</dbReference>
<accession>A0ABS8XMA4</accession>